<dbReference type="PANTHER" id="PTHR31145">
    <property type="entry name" value="INTEGRAL MEMBRANE PROTEIN (AFU_ORTHOLOGUE AFUA_7G01610)"/>
    <property type="match status" value="1"/>
</dbReference>
<sequence length="878" mass="95174">MLLQDTRSKASRKLVDEFDNAQPATIPFTSCFTGNESQQLNVSTVYAQFFSKSYRGPYLNITVLGQNPQQIASASDDPDNAVATTLFTNTEMLTFTVFENNSFFCSTLRPPSPLPQPSNAQGTYCPFNPGPFALSTSIEVGDHFELVTYNTRLHALDPSQNELLCIDLVTTPLIPGPVGSPYGHARIIFWGTVALAIGYWVVVGLARLVSAWGRGSTRNGPGTPSLRDVIFHTQWCAALSMVAVQWPEFIFWIIDWIASRAFGGSTQTAPPISGTRSPRFSVGSKDMLEGFSPVQATEGTASTHGHLLSKPTSRFKSVGRPWWRLQRSFVSLHGSVLQGNLIRILILFHLPVTIFSSYQLTLGRSSASSVSVVLAALSFAIISVLIPILLIVRLTITNTNKLFDETWTLLSLGPLYNHYRHGSQLFALLLFATNVAFGVVIGCGQKSGTAQAIIILVIEVVSALGTSLWLPWGQGASMGLISFLFCVARIVIAVLLVILTPIVSVGTGAAQWVAYAILFILGLMYLAFFLMLVVKIIEAFVRMFGGIGFHRSRHVVDSGLLGALGLLGCCGSRRPPNRSRYRQPEESLSQPSTLPLSRPAPAYKDVTPTASGPPSVLRPEHAYQPYKEDSDDETGFIMGAWQPFPRPGYSPVEDPPVVEPPKSGFARVGGGRAHYDSPYAIASGSTQTFPSVERNPPSQRAGTSTVNDYSPPPTPSVASAAKKADWSLPPGAMPPMHVRTKSQTAIIEDASDLNGIQYVSRSRRPSEIQGQGQGGQGIQGQTEPFPEIGDDPNQPKKKHWYNLRKVRKSDGTELPVDPSAPVPEPDPGRSFVVVRKQRPGTGGSASGSGIRVSNPEPPAPEQQRSFTVIRGRHRDSVP</sequence>
<dbReference type="AlphaFoldDB" id="A0AAD5V8D3"/>
<dbReference type="InterPro" id="IPR010308">
    <property type="entry name" value="TRP_C"/>
</dbReference>
<feature type="region of interest" description="Disordered" evidence="1">
    <location>
        <begin position="677"/>
        <end position="737"/>
    </location>
</feature>
<feature type="compositionally biased region" description="Basic residues" evidence="1">
    <location>
        <begin position="795"/>
        <end position="807"/>
    </location>
</feature>
<dbReference type="GO" id="GO:0016020">
    <property type="term" value="C:membrane"/>
    <property type="evidence" value="ECO:0007669"/>
    <property type="project" value="TreeGrafter"/>
</dbReference>
<keyword evidence="2" id="KW-0472">Membrane</keyword>
<dbReference type="InterPro" id="IPR040241">
    <property type="entry name" value="TRP_Flc/Pkd2-like"/>
</dbReference>
<organism evidence="4 5">
    <name type="scientific">Meripilus lineatus</name>
    <dbReference type="NCBI Taxonomy" id="2056292"/>
    <lineage>
        <taxon>Eukaryota</taxon>
        <taxon>Fungi</taxon>
        <taxon>Dikarya</taxon>
        <taxon>Basidiomycota</taxon>
        <taxon>Agaricomycotina</taxon>
        <taxon>Agaricomycetes</taxon>
        <taxon>Polyporales</taxon>
        <taxon>Meripilaceae</taxon>
        <taxon>Meripilus</taxon>
    </lineage>
</organism>
<feature type="domain" description="TRP C-terminal" evidence="3">
    <location>
        <begin position="333"/>
        <end position="542"/>
    </location>
</feature>
<feature type="transmembrane region" description="Helical" evidence="2">
    <location>
        <begin position="482"/>
        <end position="506"/>
    </location>
</feature>
<reference evidence="4" key="1">
    <citation type="submission" date="2022-07" db="EMBL/GenBank/DDBJ databases">
        <title>Genome Sequence of Physisporinus lineatus.</title>
        <authorList>
            <person name="Buettner E."/>
        </authorList>
    </citation>
    <scope>NUCLEOTIDE SEQUENCE</scope>
    <source>
        <strain evidence="4">VT162</strain>
    </source>
</reference>
<dbReference type="Proteomes" id="UP001212997">
    <property type="component" value="Unassembled WGS sequence"/>
</dbReference>
<dbReference type="GO" id="GO:0055085">
    <property type="term" value="P:transmembrane transport"/>
    <property type="evidence" value="ECO:0007669"/>
    <property type="project" value="TreeGrafter"/>
</dbReference>
<evidence type="ECO:0000256" key="1">
    <source>
        <dbReference type="SAM" id="MobiDB-lite"/>
    </source>
</evidence>
<dbReference type="Pfam" id="PF06011">
    <property type="entry name" value="TRP"/>
    <property type="match status" value="1"/>
</dbReference>
<feature type="transmembrane region" description="Helical" evidence="2">
    <location>
        <begin position="372"/>
        <end position="392"/>
    </location>
</feature>
<name>A0AAD5V8D3_9APHY</name>
<evidence type="ECO:0000313" key="4">
    <source>
        <dbReference type="EMBL" id="KAJ3487734.1"/>
    </source>
</evidence>
<feature type="transmembrane region" description="Helical" evidence="2">
    <location>
        <begin position="448"/>
        <end position="470"/>
    </location>
</feature>
<proteinExistence type="predicted"/>
<feature type="transmembrane region" description="Helical" evidence="2">
    <location>
        <begin position="341"/>
        <end position="360"/>
    </location>
</feature>
<feature type="region of interest" description="Disordered" evidence="1">
    <location>
        <begin position="759"/>
        <end position="878"/>
    </location>
</feature>
<evidence type="ECO:0000259" key="3">
    <source>
        <dbReference type="Pfam" id="PF06011"/>
    </source>
</evidence>
<keyword evidence="2" id="KW-0812">Transmembrane</keyword>
<evidence type="ECO:0000313" key="5">
    <source>
        <dbReference type="Proteomes" id="UP001212997"/>
    </source>
</evidence>
<feature type="transmembrane region" description="Helical" evidence="2">
    <location>
        <begin position="187"/>
        <end position="209"/>
    </location>
</feature>
<protein>
    <recommendedName>
        <fullName evidence="3">TRP C-terminal domain-containing protein</fullName>
    </recommendedName>
</protein>
<dbReference type="EMBL" id="JANAWD010000084">
    <property type="protein sequence ID" value="KAJ3487734.1"/>
    <property type="molecule type" value="Genomic_DNA"/>
</dbReference>
<keyword evidence="2" id="KW-1133">Transmembrane helix</keyword>
<feature type="compositionally biased region" description="Polar residues" evidence="1">
    <location>
        <begin position="683"/>
        <end position="708"/>
    </location>
</feature>
<feature type="region of interest" description="Disordered" evidence="1">
    <location>
        <begin position="575"/>
        <end position="620"/>
    </location>
</feature>
<feature type="transmembrane region" description="Helical" evidence="2">
    <location>
        <begin position="512"/>
        <end position="534"/>
    </location>
</feature>
<comment type="caution">
    <text evidence="4">The sequence shown here is derived from an EMBL/GenBank/DDBJ whole genome shotgun (WGS) entry which is preliminary data.</text>
</comment>
<keyword evidence="5" id="KW-1185">Reference proteome</keyword>
<gene>
    <name evidence="4" type="ORF">NLI96_g3349</name>
</gene>
<feature type="compositionally biased region" description="Polar residues" evidence="1">
    <location>
        <begin position="586"/>
        <end position="595"/>
    </location>
</feature>
<dbReference type="PANTHER" id="PTHR31145:SF6">
    <property type="entry name" value="INTEGRAL MEMBRANE PROTEIN (AFU_ORTHOLOGUE AFUA_7G01610)"/>
    <property type="match status" value="1"/>
</dbReference>
<accession>A0AAD5V8D3</accession>
<feature type="transmembrane region" description="Helical" evidence="2">
    <location>
        <begin position="425"/>
        <end position="442"/>
    </location>
</feature>
<evidence type="ECO:0000256" key="2">
    <source>
        <dbReference type="SAM" id="Phobius"/>
    </source>
</evidence>